<evidence type="ECO:0000256" key="1">
    <source>
        <dbReference type="SAM" id="MobiDB-lite"/>
    </source>
</evidence>
<sequence length="332" mass="37085">MATLFVDYQQLVRQAYERKRANNALPLGLIHLTPGNLKEECVKKCTQQVNKRDEKIIRDFCGDLNESKSCHTLLQRCDPDKFRPLVNFLKGRSEKTVEKNIELLAWLIEFSGRPWEMGKTISGDDDTDDGPALQDVSPATGNTVMATGIPLRLVATEEHSPTENPANPEIPEIPENPIVPAGDHGVKERKNVDVGTKAKEKSAKKLAAAIMLSLVVGTGGMWWWKESNSTPGSGACMYWLEDHYEPVACNKKLPNTTIIPVDSMKLKYFRKITTPDTITYQAVGKVWYSKIKGKMEYYTMSGGHPVVPGYQLRPITPYIINVHILSAVSSQQ</sequence>
<dbReference type="RefSeq" id="WP_168869813.1">
    <property type="nucleotide sequence ID" value="NZ_JABAIA010000001.1"/>
</dbReference>
<dbReference type="AlphaFoldDB" id="A0A847RSG1"/>
<feature type="region of interest" description="Disordered" evidence="1">
    <location>
        <begin position="122"/>
        <end position="141"/>
    </location>
</feature>
<dbReference type="Proteomes" id="UP000570474">
    <property type="component" value="Unassembled WGS sequence"/>
</dbReference>
<feature type="region of interest" description="Disordered" evidence="1">
    <location>
        <begin position="158"/>
        <end position="185"/>
    </location>
</feature>
<accession>A0A847RSG1</accession>
<organism evidence="2 3">
    <name type="scientific">Chitinophaga varians</name>
    <dbReference type="NCBI Taxonomy" id="2202339"/>
    <lineage>
        <taxon>Bacteria</taxon>
        <taxon>Pseudomonadati</taxon>
        <taxon>Bacteroidota</taxon>
        <taxon>Chitinophagia</taxon>
        <taxon>Chitinophagales</taxon>
        <taxon>Chitinophagaceae</taxon>
        <taxon>Chitinophaga</taxon>
    </lineage>
</organism>
<feature type="compositionally biased region" description="Low complexity" evidence="1">
    <location>
        <begin position="162"/>
        <end position="180"/>
    </location>
</feature>
<evidence type="ECO:0000313" key="3">
    <source>
        <dbReference type="Proteomes" id="UP000570474"/>
    </source>
</evidence>
<comment type="caution">
    <text evidence="2">The sequence shown here is derived from an EMBL/GenBank/DDBJ whole genome shotgun (WGS) entry which is preliminary data.</text>
</comment>
<name>A0A847RSG1_9BACT</name>
<reference evidence="2 3" key="1">
    <citation type="submission" date="2020-04" db="EMBL/GenBank/DDBJ databases">
        <authorList>
            <person name="Yin C."/>
        </authorList>
    </citation>
    <scope>NUCLEOTIDE SEQUENCE [LARGE SCALE GENOMIC DNA]</scope>
    <source>
        <strain evidence="2 3">Ae27</strain>
    </source>
</reference>
<protein>
    <submittedName>
        <fullName evidence="2">Uncharacterized protein</fullName>
    </submittedName>
</protein>
<keyword evidence="3" id="KW-1185">Reference proteome</keyword>
<dbReference type="EMBL" id="JABAIA010000001">
    <property type="protein sequence ID" value="NLR63828.1"/>
    <property type="molecule type" value="Genomic_DNA"/>
</dbReference>
<gene>
    <name evidence="2" type="ORF">HGH92_05895</name>
</gene>
<evidence type="ECO:0000313" key="2">
    <source>
        <dbReference type="EMBL" id="NLR63828.1"/>
    </source>
</evidence>
<proteinExistence type="predicted"/>